<accession>A6IXU3</accession>
<name>A6IXU3_RAT</name>
<reference evidence="2" key="1">
    <citation type="submission" date="2005-09" db="EMBL/GenBank/DDBJ databases">
        <authorList>
            <person name="Mural R.J."/>
            <person name="Li P.W."/>
            <person name="Adams M.D."/>
            <person name="Amanatides P.G."/>
            <person name="Baden-Tillson H."/>
            <person name="Barnstead M."/>
            <person name="Chin S.H."/>
            <person name="Dew I."/>
            <person name="Evans C.A."/>
            <person name="Ferriera S."/>
            <person name="Flanigan M."/>
            <person name="Fosler C."/>
            <person name="Glodek A."/>
            <person name="Gu Z."/>
            <person name="Holt R.A."/>
            <person name="Jennings D."/>
            <person name="Kraft C.L."/>
            <person name="Lu F."/>
            <person name="Nguyen T."/>
            <person name="Nusskern D.R."/>
            <person name="Pfannkoch C.M."/>
            <person name="Sitter C."/>
            <person name="Sutton G.G."/>
            <person name="Venter J.C."/>
            <person name="Wang Z."/>
            <person name="Woodage T."/>
            <person name="Zheng X.H."/>
            <person name="Zhong F."/>
        </authorList>
    </citation>
    <scope>NUCLEOTIDE SEQUENCE [LARGE SCALE GENOMIC DNA]</scope>
    <source>
        <strain>BN</strain>
        <strain evidence="2">Sprague-Dawley</strain>
    </source>
</reference>
<dbReference type="EMBL" id="CH473971">
    <property type="protein sequence ID" value="EDM14723.1"/>
    <property type="molecule type" value="Genomic_DNA"/>
</dbReference>
<dbReference type="Proteomes" id="UP000234681">
    <property type="component" value="Chromosome 18"/>
</dbReference>
<gene>
    <name evidence="1" type="ORF">rCG_46591</name>
</gene>
<protein>
    <submittedName>
        <fullName evidence="1">RCG46591, isoform CRA_a</fullName>
    </submittedName>
</protein>
<evidence type="ECO:0000313" key="1">
    <source>
        <dbReference type="EMBL" id="EDM14723.1"/>
    </source>
</evidence>
<organism evidence="1 2">
    <name type="scientific">Rattus norvegicus</name>
    <name type="common">Rat</name>
    <dbReference type="NCBI Taxonomy" id="10116"/>
    <lineage>
        <taxon>Eukaryota</taxon>
        <taxon>Metazoa</taxon>
        <taxon>Chordata</taxon>
        <taxon>Craniata</taxon>
        <taxon>Vertebrata</taxon>
        <taxon>Euteleostomi</taxon>
        <taxon>Mammalia</taxon>
        <taxon>Eutheria</taxon>
        <taxon>Euarchontoglires</taxon>
        <taxon>Glires</taxon>
        <taxon>Rodentia</taxon>
        <taxon>Myomorpha</taxon>
        <taxon>Muroidea</taxon>
        <taxon>Muridae</taxon>
        <taxon>Murinae</taxon>
        <taxon>Rattus</taxon>
    </lineage>
</organism>
<dbReference type="AlphaFoldDB" id="A6IXU3"/>
<proteinExistence type="predicted"/>
<sequence length="93" mass="10137">MQSGQSQKRQVSPSLRFSHPISLSKASSCAPVALTETAQDGIFHWELQGNCTGCRRFLDDAGQRAMSSLRQAGLLSADDPVSRQEVVGRLYLT</sequence>
<evidence type="ECO:0000313" key="2">
    <source>
        <dbReference type="Proteomes" id="UP000234681"/>
    </source>
</evidence>